<accession>A0A4P9ZDN0</accession>
<gene>
    <name evidence="17" type="ORF">METBISCDRAFT_5464</name>
</gene>
<dbReference type="GO" id="GO:0016567">
    <property type="term" value="P:protein ubiquitination"/>
    <property type="evidence" value="ECO:0007669"/>
    <property type="project" value="UniProtKB-ARBA"/>
</dbReference>
<dbReference type="GO" id="GO:0005778">
    <property type="term" value="C:peroxisomal membrane"/>
    <property type="evidence" value="ECO:0007669"/>
    <property type="project" value="UniProtKB-SubCell"/>
</dbReference>
<dbReference type="GO" id="GO:0016562">
    <property type="term" value="P:protein import into peroxisome matrix, receptor recycling"/>
    <property type="evidence" value="ECO:0007669"/>
    <property type="project" value="UniProtKB-ARBA"/>
</dbReference>
<dbReference type="PANTHER" id="PTHR23350">
    <property type="entry name" value="PEROXISOME ASSEMBLY PROTEIN 10"/>
    <property type="match status" value="1"/>
</dbReference>
<dbReference type="PROSITE" id="PS50089">
    <property type="entry name" value="ZF_RING_2"/>
    <property type="match status" value="1"/>
</dbReference>
<evidence type="ECO:0000259" key="16">
    <source>
        <dbReference type="PROSITE" id="PS50089"/>
    </source>
</evidence>
<dbReference type="Gene3D" id="3.30.40.10">
    <property type="entry name" value="Zinc/RING finger domain, C3HC4 (zinc finger)"/>
    <property type="match status" value="1"/>
</dbReference>
<comment type="subcellular location">
    <subcellularLocation>
        <location evidence="1">Peroxisome membrane</location>
        <topology evidence="1">Multi-pass membrane protein</topology>
    </subcellularLocation>
</comment>
<dbReference type="Proteomes" id="UP000268321">
    <property type="component" value="Unassembled WGS sequence"/>
</dbReference>
<evidence type="ECO:0000256" key="7">
    <source>
        <dbReference type="ARBA" id="ARBA00022723"/>
    </source>
</evidence>
<evidence type="ECO:0000256" key="10">
    <source>
        <dbReference type="ARBA" id="ARBA00022833"/>
    </source>
</evidence>
<dbReference type="PROSITE" id="PS00518">
    <property type="entry name" value="ZF_RING_1"/>
    <property type="match status" value="1"/>
</dbReference>
<keyword evidence="14" id="KW-0576">Peroxisome</keyword>
<keyword evidence="4" id="KW-0813">Transport</keyword>
<evidence type="ECO:0000313" key="17">
    <source>
        <dbReference type="EMBL" id="RKP30010.1"/>
    </source>
</evidence>
<dbReference type="OrthoDB" id="1701437at2759"/>
<dbReference type="SMART" id="SM00184">
    <property type="entry name" value="RING"/>
    <property type="match status" value="1"/>
</dbReference>
<proteinExistence type="inferred from homology"/>
<keyword evidence="12" id="KW-1133">Transmembrane helix</keyword>
<protein>
    <recommendedName>
        <fullName evidence="16">RING-type domain-containing protein</fullName>
    </recommendedName>
</protein>
<keyword evidence="18" id="KW-1185">Reference proteome</keyword>
<sequence>PPMYPSARVLQLDAGILDGELFSLLKQQLSDAFHLLGPKSFSYNLHPELWSLILKLILFCGTTLKTGSSYGYRLQNLKLSDTRGRVISKRLRYVLLAAIIAQYLFEKAESYLYSMNEIQTREGSKAMQSLKQFVFRFRSHFLKVASDSVKTAGLFNFVSFLIQGRYSSLLHRVLGIVATPLNPDLLKFNGDNVSFEFQNRQLVWNVMTEFLVFVIPLLHVRKWRRLIFSMFKRASGARAAESSTTRFSSLPVSQCAMCIETAEITSIKTGTTQITNPHATNCGHVFCYICLVTRKNAVDNGSELAELCPRCSAKIVSFKEYGEEVDDAAARAAAITVDYKDNESVADD</sequence>
<dbReference type="InterPro" id="IPR013083">
    <property type="entry name" value="Znf_RING/FYVE/PHD"/>
</dbReference>
<evidence type="ECO:0000256" key="9">
    <source>
        <dbReference type="ARBA" id="ARBA00022786"/>
    </source>
</evidence>
<dbReference type="EMBL" id="ML004468">
    <property type="protein sequence ID" value="RKP30010.1"/>
    <property type="molecule type" value="Genomic_DNA"/>
</dbReference>
<comment type="pathway">
    <text evidence="2">Protein modification; protein ubiquitination.</text>
</comment>
<keyword evidence="8 15" id="KW-0863">Zinc-finger</keyword>
<evidence type="ECO:0000256" key="12">
    <source>
        <dbReference type="ARBA" id="ARBA00022989"/>
    </source>
</evidence>
<keyword evidence="7" id="KW-0479">Metal-binding</keyword>
<evidence type="ECO:0000256" key="6">
    <source>
        <dbReference type="ARBA" id="ARBA00022692"/>
    </source>
</evidence>
<dbReference type="InterPro" id="IPR006845">
    <property type="entry name" value="Pex_N"/>
</dbReference>
<keyword evidence="11" id="KW-0653">Protein transport</keyword>
<keyword evidence="6" id="KW-0812">Transmembrane</keyword>
<feature type="non-terminal residue" evidence="17">
    <location>
        <position position="348"/>
    </location>
</feature>
<evidence type="ECO:0000256" key="13">
    <source>
        <dbReference type="ARBA" id="ARBA00023136"/>
    </source>
</evidence>
<evidence type="ECO:0000313" key="18">
    <source>
        <dbReference type="Proteomes" id="UP000268321"/>
    </source>
</evidence>
<reference evidence="18" key="1">
    <citation type="journal article" date="2018" name="Nat. Microbiol.">
        <title>Leveraging single-cell genomics to expand the fungal tree of life.</title>
        <authorList>
            <person name="Ahrendt S.R."/>
            <person name="Quandt C.A."/>
            <person name="Ciobanu D."/>
            <person name="Clum A."/>
            <person name="Salamov A."/>
            <person name="Andreopoulos B."/>
            <person name="Cheng J.F."/>
            <person name="Woyke T."/>
            <person name="Pelin A."/>
            <person name="Henrissat B."/>
            <person name="Reynolds N.K."/>
            <person name="Benny G.L."/>
            <person name="Smith M.E."/>
            <person name="James T.Y."/>
            <person name="Grigoriev I.V."/>
        </authorList>
    </citation>
    <scope>NUCLEOTIDE SEQUENCE [LARGE SCALE GENOMIC DNA]</scope>
    <source>
        <strain evidence="18">Baker2002</strain>
    </source>
</reference>
<dbReference type="GO" id="GO:0016740">
    <property type="term" value="F:transferase activity"/>
    <property type="evidence" value="ECO:0007669"/>
    <property type="project" value="UniProtKB-KW"/>
</dbReference>
<evidence type="ECO:0000256" key="4">
    <source>
        <dbReference type="ARBA" id="ARBA00022448"/>
    </source>
</evidence>
<evidence type="ECO:0000256" key="3">
    <source>
        <dbReference type="ARBA" id="ARBA00008704"/>
    </source>
</evidence>
<feature type="domain" description="RING-type" evidence="16">
    <location>
        <begin position="255"/>
        <end position="312"/>
    </location>
</feature>
<evidence type="ECO:0000256" key="11">
    <source>
        <dbReference type="ARBA" id="ARBA00022927"/>
    </source>
</evidence>
<keyword evidence="5" id="KW-0808">Transferase</keyword>
<dbReference type="Pfam" id="PF04757">
    <property type="entry name" value="Pex2_Pex12"/>
    <property type="match status" value="1"/>
</dbReference>
<keyword evidence="9" id="KW-0833">Ubl conjugation pathway</keyword>
<keyword evidence="10" id="KW-0862">Zinc</keyword>
<evidence type="ECO:0000256" key="1">
    <source>
        <dbReference type="ARBA" id="ARBA00004585"/>
    </source>
</evidence>
<organism evidence="17 18">
    <name type="scientific">Metschnikowia bicuspidata</name>
    <dbReference type="NCBI Taxonomy" id="27322"/>
    <lineage>
        <taxon>Eukaryota</taxon>
        <taxon>Fungi</taxon>
        <taxon>Dikarya</taxon>
        <taxon>Ascomycota</taxon>
        <taxon>Saccharomycotina</taxon>
        <taxon>Pichiomycetes</taxon>
        <taxon>Metschnikowiaceae</taxon>
        <taxon>Metschnikowia</taxon>
    </lineage>
</organism>
<dbReference type="GO" id="GO:0008270">
    <property type="term" value="F:zinc ion binding"/>
    <property type="evidence" value="ECO:0007669"/>
    <property type="project" value="UniProtKB-KW"/>
</dbReference>
<evidence type="ECO:0000256" key="14">
    <source>
        <dbReference type="ARBA" id="ARBA00023140"/>
    </source>
</evidence>
<evidence type="ECO:0000256" key="2">
    <source>
        <dbReference type="ARBA" id="ARBA00004906"/>
    </source>
</evidence>
<dbReference type="PANTHER" id="PTHR23350:SF4">
    <property type="entry name" value="PEROXISOME BIOGENESIS FACTOR 2"/>
    <property type="match status" value="1"/>
</dbReference>
<dbReference type="AlphaFoldDB" id="A0A4P9ZDN0"/>
<keyword evidence="13" id="KW-0472">Membrane</keyword>
<feature type="non-terminal residue" evidence="17">
    <location>
        <position position="1"/>
    </location>
</feature>
<comment type="similarity">
    <text evidence="3">Belongs to the pex2/pex10/pex12 family.</text>
</comment>
<evidence type="ECO:0000256" key="15">
    <source>
        <dbReference type="PROSITE-ProRule" id="PRU00175"/>
    </source>
</evidence>
<dbReference type="SUPFAM" id="SSF57850">
    <property type="entry name" value="RING/U-box"/>
    <property type="match status" value="1"/>
</dbReference>
<dbReference type="InterPro" id="IPR017907">
    <property type="entry name" value="Znf_RING_CS"/>
</dbReference>
<dbReference type="InterPro" id="IPR001841">
    <property type="entry name" value="Znf_RING"/>
</dbReference>
<dbReference type="InterPro" id="IPR025654">
    <property type="entry name" value="PEX2/10"/>
</dbReference>
<name>A0A4P9ZDN0_9ASCO</name>
<evidence type="ECO:0000256" key="8">
    <source>
        <dbReference type="ARBA" id="ARBA00022771"/>
    </source>
</evidence>
<evidence type="ECO:0000256" key="5">
    <source>
        <dbReference type="ARBA" id="ARBA00022679"/>
    </source>
</evidence>